<feature type="region of interest" description="Disordered" evidence="1">
    <location>
        <begin position="38"/>
        <end position="73"/>
    </location>
</feature>
<evidence type="ECO:0000256" key="1">
    <source>
        <dbReference type="SAM" id="MobiDB-lite"/>
    </source>
</evidence>
<proteinExistence type="predicted"/>
<gene>
    <name evidence="3" type="primary">PGBD4_26</name>
    <name evidence="3" type="ORF">CM83_102804</name>
</gene>
<dbReference type="AlphaFoldDB" id="A0A0A9WX82"/>
<dbReference type="Pfam" id="PF13843">
    <property type="entry name" value="DDE_Tnp_1_7"/>
    <property type="match status" value="1"/>
</dbReference>
<sequence>SGNDAEVVGDTPKAIEFLQLAQPSTSGQPRGYIEALQPQVTVHSDPSRSVSPTPLPSPEPSALPQTTWHRDRPPLDKIPFTGARGLKVTPQQQTPIGYFELFFSRDFFQFLSDETNEYAVVVLLNSLGGERSRISSWKPVTPEELKTFLGILFLMGLIRVNRIQDCWRKHYLFSLSFPKFMSRDRFMIILRCLHFDRQRSSDDPTFKIKPLMTYFNNKMIELCHPSREMSIDESMVLWRGRLVWRQYIQRKRHKLGMKLYVLAEPNGLVHNIHIYGGTRDIEVSGQNHAKKVV</sequence>
<reference evidence="3" key="2">
    <citation type="submission" date="2014-07" db="EMBL/GenBank/DDBJ databases">
        <authorList>
            <person name="Hull J."/>
        </authorList>
    </citation>
    <scope>NUCLEOTIDE SEQUENCE</scope>
</reference>
<accession>A0A0A9WX82</accession>
<name>A0A0A9WX82_LYGHE</name>
<feature type="non-terminal residue" evidence="3">
    <location>
        <position position="293"/>
    </location>
</feature>
<dbReference type="EMBL" id="GBHO01034134">
    <property type="protein sequence ID" value="JAG09470.1"/>
    <property type="molecule type" value="Transcribed_RNA"/>
</dbReference>
<feature type="compositionally biased region" description="Polar residues" evidence="1">
    <location>
        <begin position="38"/>
        <end position="52"/>
    </location>
</feature>
<organism evidence="3">
    <name type="scientific">Lygus hesperus</name>
    <name type="common">Western plant bug</name>
    <dbReference type="NCBI Taxonomy" id="30085"/>
    <lineage>
        <taxon>Eukaryota</taxon>
        <taxon>Metazoa</taxon>
        <taxon>Ecdysozoa</taxon>
        <taxon>Arthropoda</taxon>
        <taxon>Hexapoda</taxon>
        <taxon>Insecta</taxon>
        <taxon>Pterygota</taxon>
        <taxon>Neoptera</taxon>
        <taxon>Paraneoptera</taxon>
        <taxon>Hemiptera</taxon>
        <taxon>Heteroptera</taxon>
        <taxon>Panheteroptera</taxon>
        <taxon>Cimicomorpha</taxon>
        <taxon>Miridae</taxon>
        <taxon>Mirini</taxon>
        <taxon>Lygus</taxon>
    </lineage>
</organism>
<evidence type="ECO:0000313" key="3">
    <source>
        <dbReference type="EMBL" id="JAG09470.1"/>
    </source>
</evidence>
<protein>
    <submittedName>
        <fullName evidence="3">PiggyBac transposable element-derived protein 4</fullName>
    </submittedName>
</protein>
<feature type="domain" description="PiggyBac transposable element-derived protein" evidence="2">
    <location>
        <begin position="94"/>
        <end position="280"/>
    </location>
</feature>
<dbReference type="PANTHER" id="PTHR46599:SF3">
    <property type="entry name" value="PIGGYBAC TRANSPOSABLE ELEMENT-DERIVED PROTEIN 4"/>
    <property type="match status" value="1"/>
</dbReference>
<reference evidence="3" key="1">
    <citation type="journal article" date="2014" name="PLoS ONE">
        <title>Transcriptome-Based Identification of ABC Transporters in the Western Tarnished Plant Bug Lygus hesperus.</title>
        <authorList>
            <person name="Hull J.J."/>
            <person name="Chaney K."/>
            <person name="Geib S.M."/>
            <person name="Fabrick J.A."/>
            <person name="Brent C.S."/>
            <person name="Walsh D."/>
            <person name="Lavine L.C."/>
        </authorList>
    </citation>
    <scope>NUCLEOTIDE SEQUENCE</scope>
</reference>
<feature type="non-terminal residue" evidence="3">
    <location>
        <position position="1"/>
    </location>
</feature>
<dbReference type="InterPro" id="IPR029526">
    <property type="entry name" value="PGBD"/>
</dbReference>
<dbReference type="PANTHER" id="PTHR46599">
    <property type="entry name" value="PIGGYBAC TRANSPOSABLE ELEMENT-DERIVED PROTEIN 4"/>
    <property type="match status" value="1"/>
</dbReference>
<evidence type="ECO:0000259" key="2">
    <source>
        <dbReference type="Pfam" id="PF13843"/>
    </source>
</evidence>